<sequence>MMDTTSHSFMGDVFQQAANLPFADLHFCHDPASQLQAIIAIHSTELGPALGGTRFIPYPDTDRAVNDALRLAKGMTYKAAINHLCYGGGKAVILYPDQLKNRHALLGAYGDFVESLGGRYITAVDSGTSPRDMDIIADRTAHVVCTTKQMAGTGDPSPYTARGVLYGIQAALKAHCGSDQISAKHIAVQGAGHVGYALIKMLHEQGAVISVCDTSESALKACVDEFGCNVVSVDDIYDVECDVFSPCALGQSITQQTLPRLKASIIAGSSNNQLSNEKLGEQISKAGILYAPDYVINSGGLLQIGYIDQAEMINEKIEQIYNTLLTIFEKAEQQKKPTHYIADRQAEAVIRKHMADSASRA</sequence>
<dbReference type="EMBL" id="UOFG01000041">
    <property type="protein sequence ID" value="VAW58591.1"/>
    <property type="molecule type" value="Genomic_DNA"/>
</dbReference>
<organism evidence="5">
    <name type="scientific">hydrothermal vent metagenome</name>
    <dbReference type="NCBI Taxonomy" id="652676"/>
    <lineage>
        <taxon>unclassified sequences</taxon>
        <taxon>metagenomes</taxon>
        <taxon>ecological metagenomes</taxon>
    </lineage>
</organism>
<dbReference type="AlphaFoldDB" id="A0A3B0WT53"/>
<dbReference type="InterPro" id="IPR016211">
    <property type="entry name" value="Glu/Phe/Leu/Val/Trp_DH_bac/arc"/>
</dbReference>
<dbReference type="Gene3D" id="3.40.50.10860">
    <property type="entry name" value="Leucine Dehydrogenase, chain A, domain 1"/>
    <property type="match status" value="1"/>
</dbReference>
<dbReference type="InterPro" id="IPR036291">
    <property type="entry name" value="NAD(P)-bd_dom_sf"/>
</dbReference>
<evidence type="ECO:0000313" key="5">
    <source>
        <dbReference type="EMBL" id="VAW58591.1"/>
    </source>
</evidence>
<keyword evidence="3" id="KW-0520">NAD</keyword>
<dbReference type="InterPro" id="IPR046346">
    <property type="entry name" value="Aminoacid_DH-like_N_sf"/>
</dbReference>
<dbReference type="InterPro" id="IPR006097">
    <property type="entry name" value="Glu/Leu/Phe/Val/Trp_DH_dimer"/>
</dbReference>
<evidence type="ECO:0000256" key="3">
    <source>
        <dbReference type="ARBA" id="ARBA00023027"/>
    </source>
</evidence>
<dbReference type="CDD" id="cd01075">
    <property type="entry name" value="NAD_bind_Leu_Phe_Val_DH"/>
    <property type="match status" value="1"/>
</dbReference>
<dbReference type="PANTHER" id="PTHR42722:SF1">
    <property type="entry name" value="VALINE DEHYDROGENASE"/>
    <property type="match status" value="1"/>
</dbReference>
<dbReference type="PRINTS" id="PR00082">
    <property type="entry name" value="GLFDHDRGNASE"/>
</dbReference>
<dbReference type="PANTHER" id="PTHR42722">
    <property type="entry name" value="LEUCINE DEHYDROGENASE"/>
    <property type="match status" value="1"/>
</dbReference>
<reference evidence="5" key="1">
    <citation type="submission" date="2018-06" db="EMBL/GenBank/DDBJ databases">
        <authorList>
            <person name="Zhirakovskaya E."/>
        </authorList>
    </citation>
    <scope>NUCLEOTIDE SEQUENCE</scope>
</reference>
<dbReference type="PIRSF" id="PIRSF000188">
    <property type="entry name" value="Phe_leu_dh"/>
    <property type="match status" value="1"/>
</dbReference>
<dbReference type="Gene3D" id="3.40.50.720">
    <property type="entry name" value="NAD(P)-binding Rossmann-like Domain"/>
    <property type="match status" value="1"/>
</dbReference>
<accession>A0A3B0WT53</accession>
<feature type="domain" description="Glutamate/phenylalanine/leucine/valine/L-tryptophan dehydrogenase C-terminal" evidence="4">
    <location>
        <begin position="154"/>
        <end position="358"/>
    </location>
</feature>
<dbReference type="SMART" id="SM00839">
    <property type="entry name" value="ELFV_dehydrog"/>
    <property type="match status" value="1"/>
</dbReference>
<keyword evidence="2 5" id="KW-0560">Oxidoreductase</keyword>
<gene>
    <name evidence="5" type="ORF">MNBD_GAMMA11-2096</name>
</gene>
<comment type="similarity">
    <text evidence="1">Belongs to the Glu/Leu/Phe/Val dehydrogenases family.</text>
</comment>
<dbReference type="InterPro" id="IPR006095">
    <property type="entry name" value="Glu/Leu/Phe/Val/Trp_DH"/>
</dbReference>
<dbReference type="Pfam" id="PF00208">
    <property type="entry name" value="ELFV_dehydrog"/>
    <property type="match status" value="2"/>
</dbReference>
<dbReference type="SUPFAM" id="SSF53223">
    <property type="entry name" value="Aminoacid dehydrogenase-like, N-terminal domain"/>
    <property type="match status" value="1"/>
</dbReference>
<protein>
    <submittedName>
        <fullName evidence="5">Branched-chain amino acid dehydrogenase [deaminating]</fullName>
        <ecNumber evidence="5">1.4.1.9</ecNumber>
    </submittedName>
</protein>
<dbReference type="SUPFAM" id="SSF51735">
    <property type="entry name" value="NAD(P)-binding Rossmann-fold domains"/>
    <property type="match status" value="1"/>
</dbReference>
<proteinExistence type="inferred from homology"/>
<dbReference type="InterPro" id="IPR006096">
    <property type="entry name" value="Glu/Leu/Phe/Val/Trp_DH_C"/>
</dbReference>
<dbReference type="GO" id="GO:0050049">
    <property type="term" value="F:L-leucine dehydrogenase activity"/>
    <property type="evidence" value="ECO:0007669"/>
    <property type="project" value="UniProtKB-EC"/>
</dbReference>
<dbReference type="Pfam" id="PF02812">
    <property type="entry name" value="ELFV_dehydrog_N"/>
    <property type="match status" value="1"/>
</dbReference>
<evidence type="ECO:0000256" key="1">
    <source>
        <dbReference type="ARBA" id="ARBA00006382"/>
    </source>
</evidence>
<dbReference type="GO" id="GO:0006520">
    <property type="term" value="P:amino acid metabolic process"/>
    <property type="evidence" value="ECO:0007669"/>
    <property type="project" value="InterPro"/>
</dbReference>
<name>A0A3B0WT53_9ZZZZ</name>
<dbReference type="EC" id="1.4.1.9" evidence="5"/>
<evidence type="ECO:0000259" key="4">
    <source>
        <dbReference type="SMART" id="SM00839"/>
    </source>
</evidence>
<evidence type="ECO:0000256" key="2">
    <source>
        <dbReference type="ARBA" id="ARBA00023002"/>
    </source>
</evidence>